<dbReference type="RefSeq" id="WP_129018891.1">
    <property type="nucleotide sequence ID" value="NZ_SDDZ01000018.1"/>
</dbReference>
<evidence type="ECO:0000313" key="4">
    <source>
        <dbReference type="EMBL" id="RXJ44420.1"/>
    </source>
</evidence>
<feature type="modified residue" description="4-aspartylphosphate" evidence="2">
    <location>
        <position position="58"/>
    </location>
</feature>
<evidence type="ECO:0000259" key="3">
    <source>
        <dbReference type="PROSITE" id="PS50110"/>
    </source>
</evidence>
<name>A0A4Q0XDL3_9FLAO</name>
<feature type="domain" description="Response regulatory" evidence="3">
    <location>
        <begin position="5"/>
        <end position="125"/>
    </location>
</feature>
<dbReference type="PROSITE" id="PS50110">
    <property type="entry name" value="RESPONSE_REGULATORY"/>
    <property type="match status" value="1"/>
</dbReference>
<dbReference type="PANTHER" id="PTHR44591:SF18">
    <property type="entry name" value="REGULATORY PROTEIN"/>
    <property type="match status" value="1"/>
</dbReference>
<dbReference type="Proteomes" id="UP000289792">
    <property type="component" value="Unassembled WGS sequence"/>
</dbReference>
<dbReference type="InterPro" id="IPR001789">
    <property type="entry name" value="Sig_transdc_resp-reg_receiver"/>
</dbReference>
<protein>
    <submittedName>
        <fullName evidence="4">Response regulator</fullName>
    </submittedName>
</protein>
<proteinExistence type="predicted"/>
<dbReference type="OrthoDB" id="7631574at2"/>
<accession>A0A4Q0XDL3</accession>
<gene>
    <name evidence="4" type="ORF">ESZ48_18000</name>
</gene>
<dbReference type="AlphaFoldDB" id="A0A4Q0XDL3"/>
<evidence type="ECO:0000313" key="5">
    <source>
        <dbReference type="Proteomes" id="UP000289792"/>
    </source>
</evidence>
<reference evidence="4 5" key="1">
    <citation type="submission" date="2019-01" db="EMBL/GenBank/DDBJ databases">
        <title>Genome sequence of the Antarctic species Gelidibacter gilvus ACAM 158(T).</title>
        <authorList>
            <person name="Bowman J.P."/>
        </authorList>
    </citation>
    <scope>NUCLEOTIDE SEQUENCE [LARGE SCALE GENOMIC DNA]</scope>
    <source>
        <strain evidence="4 5">IC158</strain>
    </source>
</reference>
<dbReference type="Gene3D" id="3.40.50.2300">
    <property type="match status" value="1"/>
</dbReference>
<evidence type="ECO:0000256" key="2">
    <source>
        <dbReference type="PROSITE-ProRule" id="PRU00169"/>
    </source>
</evidence>
<comment type="caution">
    <text evidence="4">The sequence shown here is derived from an EMBL/GenBank/DDBJ whole genome shotgun (WGS) entry which is preliminary data.</text>
</comment>
<organism evidence="4 5">
    <name type="scientific">Gelidibacter gilvus</name>
    <dbReference type="NCBI Taxonomy" id="59602"/>
    <lineage>
        <taxon>Bacteria</taxon>
        <taxon>Pseudomonadati</taxon>
        <taxon>Bacteroidota</taxon>
        <taxon>Flavobacteriia</taxon>
        <taxon>Flavobacteriales</taxon>
        <taxon>Flavobacteriaceae</taxon>
        <taxon>Gelidibacter</taxon>
    </lineage>
</organism>
<evidence type="ECO:0000256" key="1">
    <source>
        <dbReference type="ARBA" id="ARBA00022553"/>
    </source>
</evidence>
<keyword evidence="1 2" id="KW-0597">Phosphoprotein</keyword>
<sequence>MDTTYFMIIDDDADDRFFFKEGLTKILGSIACIEAEGCEEGIEILRTAVQLPHYIFLDINMPRLDGRDCLKQLKKDASLKHIPVIMYSTYFSKETIKEFRTLGASSYLNKPTDISKLSAQILEVVKDL</sequence>
<dbReference type="GO" id="GO:0000160">
    <property type="term" value="P:phosphorelay signal transduction system"/>
    <property type="evidence" value="ECO:0007669"/>
    <property type="project" value="InterPro"/>
</dbReference>
<dbReference type="InterPro" id="IPR011006">
    <property type="entry name" value="CheY-like_superfamily"/>
</dbReference>
<dbReference type="InterPro" id="IPR050595">
    <property type="entry name" value="Bact_response_regulator"/>
</dbReference>
<keyword evidence="5" id="KW-1185">Reference proteome</keyword>
<dbReference type="SMART" id="SM00448">
    <property type="entry name" value="REC"/>
    <property type="match status" value="1"/>
</dbReference>
<dbReference type="PANTHER" id="PTHR44591">
    <property type="entry name" value="STRESS RESPONSE REGULATOR PROTEIN 1"/>
    <property type="match status" value="1"/>
</dbReference>
<dbReference type="Pfam" id="PF00072">
    <property type="entry name" value="Response_reg"/>
    <property type="match status" value="1"/>
</dbReference>
<dbReference type="EMBL" id="SDDZ01000018">
    <property type="protein sequence ID" value="RXJ44420.1"/>
    <property type="molecule type" value="Genomic_DNA"/>
</dbReference>
<dbReference type="SUPFAM" id="SSF52172">
    <property type="entry name" value="CheY-like"/>
    <property type="match status" value="1"/>
</dbReference>